<evidence type="ECO:0000313" key="1">
    <source>
        <dbReference type="EMBL" id="KEY74519.1"/>
    </source>
</evidence>
<reference evidence="1 2" key="1">
    <citation type="journal article" date="2014" name="BMC Genomics">
        <title>Comparative genome sequencing reveals chemotype-specific gene clusters in the toxigenic black mold Stachybotrys.</title>
        <authorList>
            <person name="Semeiks J."/>
            <person name="Borek D."/>
            <person name="Otwinowski Z."/>
            <person name="Grishin N.V."/>
        </authorList>
    </citation>
    <scope>NUCLEOTIDE SEQUENCE [LARGE SCALE GENOMIC DNA]</scope>
    <source>
        <strain evidence="2">CBS 109288 / IBT 7711</strain>
    </source>
</reference>
<proteinExistence type="predicted"/>
<dbReference type="OrthoDB" id="167809at2759"/>
<dbReference type="HOGENOM" id="CLU_2098422_0_0_1"/>
<dbReference type="AlphaFoldDB" id="A0A084BAE0"/>
<protein>
    <submittedName>
        <fullName evidence="1">Uncharacterized protein</fullName>
    </submittedName>
</protein>
<gene>
    <name evidence="1" type="ORF">S7711_08503</name>
</gene>
<dbReference type="Proteomes" id="UP000028045">
    <property type="component" value="Unassembled WGS sequence"/>
</dbReference>
<dbReference type="InterPro" id="IPR036380">
    <property type="entry name" value="Isochorismatase-like_sf"/>
</dbReference>
<name>A0A084BAE0_STACB</name>
<organism evidence="1 2">
    <name type="scientific">Stachybotrys chartarum (strain CBS 109288 / IBT 7711)</name>
    <name type="common">Toxic black mold</name>
    <name type="synonym">Stilbospora chartarum</name>
    <dbReference type="NCBI Taxonomy" id="1280523"/>
    <lineage>
        <taxon>Eukaryota</taxon>
        <taxon>Fungi</taxon>
        <taxon>Dikarya</taxon>
        <taxon>Ascomycota</taxon>
        <taxon>Pezizomycotina</taxon>
        <taxon>Sordariomycetes</taxon>
        <taxon>Hypocreomycetidae</taxon>
        <taxon>Hypocreales</taxon>
        <taxon>Stachybotryaceae</taxon>
        <taxon>Stachybotrys</taxon>
    </lineage>
</organism>
<dbReference type="SUPFAM" id="SSF52499">
    <property type="entry name" value="Isochorismatase-like hydrolases"/>
    <property type="match status" value="1"/>
</dbReference>
<accession>A0A084BAE0</accession>
<keyword evidence="2" id="KW-1185">Reference proteome</keyword>
<sequence>MYVVPAITLPRALGGLFLTSEGQGYDMTHPSDPDDPLIYPRITLATRKEQATIDPGKTALVVSDMQNYFLSPLLDRPPKSVGIDIVEKLVAKVIPACRKAGIPVIWINKNRLSGFW</sequence>
<evidence type="ECO:0000313" key="2">
    <source>
        <dbReference type="Proteomes" id="UP000028045"/>
    </source>
</evidence>
<dbReference type="Gene3D" id="3.40.50.850">
    <property type="entry name" value="Isochorismatase-like"/>
    <property type="match status" value="1"/>
</dbReference>
<dbReference type="EMBL" id="KL647512">
    <property type="protein sequence ID" value="KEY74519.1"/>
    <property type="molecule type" value="Genomic_DNA"/>
</dbReference>